<dbReference type="GO" id="GO:0080120">
    <property type="term" value="P:CAAX-box protein maturation"/>
    <property type="evidence" value="ECO:0007669"/>
    <property type="project" value="UniProtKB-ARBA"/>
</dbReference>
<keyword evidence="3" id="KW-0482">Metalloprotease</keyword>
<comment type="caution">
    <text evidence="3">The sequence shown here is derived from an EMBL/GenBank/DDBJ whole genome shotgun (WGS) entry which is preliminary data.</text>
</comment>
<dbReference type="RefSeq" id="WP_118912984.1">
    <property type="nucleotide sequence ID" value="NZ_CBCRVH010000003.1"/>
</dbReference>
<protein>
    <submittedName>
        <fullName evidence="3">CPBP family intramembrane metalloprotease</fullName>
    </submittedName>
</protein>
<dbReference type="GO" id="GO:0008237">
    <property type="term" value="F:metallopeptidase activity"/>
    <property type="evidence" value="ECO:0007669"/>
    <property type="project" value="UniProtKB-KW"/>
</dbReference>
<feature type="transmembrane region" description="Helical" evidence="1">
    <location>
        <begin position="59"/>
        <end position="81"/>
    </location>
</feature>
<dbReference type="AlphaFoldDB" id="A0A417Z7U7"/>
<feature type="transmembrane region" description="Helical" evidence="1">
    <location>
        <begin position="141"/>
        <end position="167"/>
    </location>
</feature>
<dbReference type="Proteomes" id="UP000285376">
    <property type="component" value="Unassembled WGS sequence"/>
</dbReference>
<reference evidence="3 4" key="1">
    <citation type="submission" date="2018-08" db="EMBL/GenBank/DDBJ databases">
        <title>Whole genome sequence analysis of Dermacoccus abyssi bacteria isolated from Deep Mariana trench Micromonospora spp reveals genes involved in the environmental adaptation and production of secondary metabolites.</title>
        <authorList>
            <person name="Abdel-Mageed W.M."/>
            <person name="Lehri B."/>
            <person name="Nouioui I."/>
            <person name="Goodfellow I."/>
            <person name="Jaspars M."/>
            <person name="Karlyshev A."/>
        </authorList>
    </citation>
    <scope>NUCLEOTIDE SEQUENCE [LARGE SCALE GENOMIC DNA]</scope>
    <source>
        <strain evidence="3 4">MT1.1</strain>
    </source>
</reference>
<accession>A0A417Z7U7</accession>
<dbReference type="EMBL" id="QWLM01000004">
    <property type="protein sequence ID" value="RHW46714.1"/>
    <property type="molecule type" value="Genomic_DNA"/>
</dbReference>
<sequence>MTLVIGALVLAWSLSIEPADSLFYPATAPLAAVWFGGGYAARRAGTRSTSSVPVVRARAAVLGVVVGVALALAFLAGALVLTRIPDLRDPVQALLDHADRGIFPVVLTLALVNGVAEEFFFRGALYDALHPYAPIVSTTVVYTLVTAAAGIWMLAFTGLVLGGVCAVMRHRTGGITACIAAPLAWSLGMVLLLPRALDLGS</sequence>
<keyword evidence="3" id="KW-0378">Hydrolase</keyword>
<dbReference type="GO" id="GO:0006508">
    <property type="term" value="P:proteolysis"/>
    <property type="evidence" value="ECO:0007669"/>
    <property type="project" value="UniProtKB-KW"/>
</dbReference>
<keyword evidence="3" id="KW-0645">Protease</keyword>
<dbReference type="InterPro" id="IPR003675">
    <property type="entry name" value="Rce1/LyrA-like_dom"/>
</dbReference>
<organism evidence="3 4">
    <name type="scientific">Dermacoccus abyssi</name>
    <dbReference type="NCBI Taxonomy" id="322596"/>
    <lineage>
        <taxon>Bacteria</taxon>
        <taxon>Bacillati</taxon>
        <taxon>Actinomycetota</taxon>
        <taxon>Actinomycetes</taxon>
        <taxon>Micrococcales</taxon>
        <taxon>Dermacoccaceae</taxon>
        <taxon>Dermacoccus</taxon>
    </lineage>
</organism>
<feature type="transmembrane region" description="Helical" evidence="1">
    <location>
        <begin position="102"/>
        <end position="121"/>
    </location>
</feature>
<gene>
    <name evidence="3" type="ORF">D1832_05665</name>
</gene>
<evidence type="ECO:0000256" key="1">
    <source>
        <dbReference type="SAM" id="Phobius"/>
    </source>
</evidence>
<evidence type="ECO:0000259" key="2">
    <source>
        <dbReference type="Pfam" id="PF02517"/>
    </source>
</evidence>
<dbReference type="Pfam" id="PF02517">
    <property type="entry name" value="Rce1-like"/>
    <property type="match status" value="1"/>
</dbReference>
<name>A0A417Z7U7_9MICO</name>
<proteinExistence type="predicted"/>
<evidence type="ECO:0000313" key="3">
    <source>
        <dbReference type="EMBL" id="RHW46714.1"/>
    </source>
</evidence>
<feature type="transmembrane region" description="Helical" evidence="1">
    <location>
        <begin position="174"/>
        <end position="193"/>
    </location>
</feature>
<evidence type="ECO:0000313" key="4">
    <source>
        <dbReference type="Proteomes" id="UP000285376"/>
    </source>
</evidence>
<keyword evidence="1" id="KW-0472">Membrane</keyword>
<dbReference type="GO" id="GO:0004175">
    <property type="term" value="F:endopeptidase activity"/>
    <property type="evidence" value="ECO:0007669"/>
    <property type="project" value="UniProtKB-ARBA"/>
</dbReference>
<feature type="domain" description="CAAX prenyl protease 2/Lysostaphin resistance protein A-like" evidence="2">
    <location>
        <begin position="102"/>
        <end position="185"/>
    </location>
</feature>
<keyword evidence="1" id="KW-0812">Transmembrane</keyword>
<keyword evidence="1" id="KW-1133">Transmembrane helix</keyword>